<proteinExistence type="inferred from homology"/>
<reference evidence="7 8" key="1">
    <citation type="submission" date="2019-03" db="EMBL/GenBank/DDBJ databases">
        <title>Genomic Encyclopedia of Type Strains, Phase IV (KMG-IV): sequencing the most valuable type-strain genomes for metagenomic binning, comparative biology and taxonomic classification.</title>
        <authorList>
            <person name="Goeker M."/>
        </authorList>
    </citation>
    <scope>NUCLEOTIDE SEQUENCE [LARGE SCALE GENOMIC DNA]</scope>
    <source>
        <strain evidence="7 8">DSM 102940</strain>
    </source>
</reference>
<dbReference type="InterPro" id="IPR043129">
    <property type="entry name" value="ATPase_NBD"/>
</dbReference>
<evidence type="ECO:0000256" key="2">
    <source>
        <dbReference type="ARBA" id="ARBA00022490"/>
    </source>
</evidence>
<dbReference type="EMBL" id="SLWV01000011">
    <property type="protein sequence ID" value="TCO74770.1"/>
    <property type="molecule type" value="Genomic_DNA"/>
</dbReference>
<evidence type="ECO:0000256" key="4">
    <source>
        <dbReference type="ARBA" id="ARBA00022777"/>
    </source>
</evidence>
<accession>A0A4V2SBA5</accession>
<dbReference type="PANTHER" id="PTHR43095">
    <property type="entry name" value="SUGAR KINASE"/>
    <property type="match status" value="1"/>
</dbReference>
<name>A0A4V2SBA5_9FIRM</name>
<dbReference type="InterPro" id="IPR033676">
    <property type="entry name" value="AI-2_kinase"/>
</dbReference>
<keyword evidence="4 7" id="KW-0418">Kinase</keyword>
<dbReference type="AlphaFoldDB" id="A0A4V2SBA5"/>
<comment type="similarity">
    <text evidence="1">Belongs to the FGGY kinase family.</text>
</comment>
<dbReference type="GO" id="GO:0071518">
    <property type="term" value="F:autoinducer-2 kinase activity"/>
    <property type="evidence" value="ECO:0007669"/>
    <property type="project" value="InterPro"/>
</dbReference>
<dbReference type="InterPro" id="IPR018485">
    <property type="entry name" value="FGGY_C"/>
</dbReference>
<dbReference type="GO" id="GO:0009372">
    <property type="term" value="P:quorum sensing"/>
    <property type="evidence" value="ECO:0007669"/>
    <property type="project" value="InterPro"/>
</dbReference>
<dbReference type="SUPFAM" id="SSF53067">
    <property type="entry name" value="Actin-like ATPase domain"/>
    <property type="match status" value="2"/>
</dbReference>
<comment type="caution">
    <text evidence="7">The sequence shown here is derived from an EMBL/GenBank/DDBJ whole genome shotgun (WGS) entry which is preliminary data.</text>
</comment>
<dbReference type="InterPro" id="IPR018484">
    <property type="entry name" value="FGGY_N"/>
</dbReference>
<keyword evidence="2" id="KW-0963">Cytoplasm</keyword>
<dbReference type="Gene3D" id="3.30.420.40">
    <property type="match status" value="2"/>
</dbReference>
<dbReference type="CDD" id="cd07775">
    <property type="entry name" value="ASKHA_NBD_FGGY_AI-2K"/>
    <property type="match status" value="1"/>
</dbReference>
<evidence type="ECO:0000313" key="7">
    <source>
        <dbReference type="EMBL" id="TCO74770.1"/>
    </source>
</evidence>
<evidence type="ECO:0000259" key="5">
    <source>
        <dbReference type="Pfam" id="PF00370"/>
    </source>
</evidence>
<dbReference type="GO" id="GO:0005975">
    <property type="term" value="P:carbohydrate metabolic process"/>
    <property type="evidence" value="ECO:0007669"/>
    <property type="project" value="InterPro"/>
</dbReference>
<dbReference type="Pfam" id="PF00370">
    <property type="entry name" value="FGGY_N"/>
    <property type="match status" value="1"/>
</dbReference>
<dbReference type="Pfam" id="PF02782">
    <property type="entry name" value="FGGY_C"/>
    <property type="match status" value="1"/>
</dbReference>
<dbReference type="InterPro" id="IPR000577">
    <property type="entry name" value="Carb_kinase_FGGY"/>
</dbReference>
<evidence type="ECO:0000256" key="3">
    <source>
        <dbReference type="ARBA" id="ARBA00022679"/>
    </source>
</evidence>
<feature type="domain" description="Carbohydrate kinase FGGY C-terminal" evidence="6">
    <location>
        <begin position="333"/>
        <end position="456"/>
    </location>
</feature>
<sequence length="520" mass="57591">MKKYVMAVDAGTGSVRSVIFDENFNQIAVAQHEWTHKEDSRYEGAIDFDVENNAKLMINTIREVIKTSGIDGEDILAISTTSMREAFVLYDEEGNEIWAVSNVDARASKEVFELKEISENIEKDIYDISGQTFALGAIPRLLWVKNNLPDSYGKTKAITMLNDWIIYRLTGILSIEPSNASTTGILDANKRNWDMSILEKCGLKQDMYPPIYESGTPVGKVTKEIAKITGLSENCTVVVGGGDVQMGCVGVGVVKSGQAALLGGSFWQLEYNTSSPNIDRMGRIRVNCHAIPKMWQQELIAFYPGLVLRWFRDCFCQYEADLAKKTGESIYSLLNKQAENVPVGSNSVLCSFSSIMDYKQWKHPSPCFTNFGIDPEKYNKATFYRSILENAALVTLGHKKIIEDLTGGFPDTIIFASGASNSSLWCQIVADVLGISIKVPTVKESTALGAAFCAGVGIGWVPSLEAAAEKYVNIENVYIPNTENNTLYEAIFNNWKQLSEAQIKNSDNGFLQHMWRAPGI</sequence>
<evidence type="ECO:0000256" key="1">
    <source>
        <dbReference type="ARBA" id="ARBA00009156"/>
    </source>
</evidence>
<organism evidence="7 8">
    <name type="scientific">Marinisporobacter balticus</name>
    <dbReference type="NCBI Taxonomy" id="2018667"/>
    <lineage>
        <taxon>Bacteria</taxon>
        <taxon>Bacillati</taxon>
        <taxon>Bacillota</taxon>
        <taxon>Clostridia</taxon>
        <taxon>Peptostreptococcales</taxon>
        <taxon>Thermotaleaceae</taxon>
        <taxon>Marinisporobacter</taxon>
    </lineage>
</organism>
<feature type="domain" description="Carbohydrate kinase FGGY N-terminal" evidence="5">
    <location>
        <begin position="4"/>
        <end position="250"/>
    </location>
</feature>
<keyword evidence="3" id="KW-0808">Transferase</keyword>
<dbReference type="OrthoDB" id="9805576at2"/>
<gene>
    <name evidence="7" type="ORF">EV214_11132</name>
</gene>
<dbReference type="Proteomes" id="UP000294919">
    <property type="component" value="Unassembled WGS sequence"/>
</dbReference>
<evidence type="ECO:0000259" key="6">
    <source>
        <dbReference type="Pfam" id="PF02782"/>
    </source>
</evidence>
<dbReference type="RefSeq" id="WP_132245056.1">
    <property type="nucleotide sequence ID" value="NZ_SLWV01000011.1"/>
</dbReference>
<evidence type="ECO:0000313" key="8">
    <source>
        <dbReference type="Proteomes" id="UP000294919"/>
    </source>
</evidence>
<dbReference type="PANTHER" id="PTHR43095:SF5">
    <property type="entry name" value="XYLULOSE KINASE"/>
    <property type="match status" value="1"/>
</dbReference>
<dbReference type="NCBIfam" id="NF008187">
    <property type="entry name" value="PRK10939.1"/>
    <property type="match status" value="1"/>
</dbReference>
<dbReference type="InterPro" id="IPR050406">
    <property type="entry name" value="FGGY_Carb_Kinase"/>
</dbReference>
<protein>
    <submittedName>
        <fullName evidence="7">Autoinducer 2 (AI-2) kinase</fullName>
    </submittedName>
</protein>
<keyword evidence="8" id="KW-1185">Reference proteome</keyword>
<dbReference type="PIRSF" id="PIRSF000538">
    <property type="entry name" value="GlpK"/>
    <property type="match status" value="1"/>
</dbReference>